<protein>
    <submittedName>
        <fullName evidence="2">Uncharacterized protein</fullName>
    </submittedName>
</protein>
<evidence type="ECO:0000313" key="2">
    <source>
        <dbReference type="EMBL" id="SPR98827.1"/>
    </source>
</evidence>
<organism evidence="2 3">
    <name type="scientific">Cupriavidus taiwanensis</name>
    <dbReference type="NCBI Taxonomy" id="164546"/>
    <lineage>
        <taxon>Bacteria</taxon>
        <taxon>Pseudomonadati</taxon>
        <taxon>Pseudomonadota</taxon>
        <taxon>Betaproteobacteria</taxon>
        <taxon>Burkholderiales</taxon>
        <taxon>Burkholderiaceae</taxon>
        <taxon>Cupriavidus</taxon>
    </lineage>
</organism>
<feature type="region of interest" description="Disordered" evidence="1">
    <location>
        <begin position="1"/>
        <end position="21"/>
    </location>
</feature>
<gene>
    <name evidence="2" type="ORF">CBM2634_A50045</name>
</gene>
<proteinExistence type="predicted"/>
<sequence length="21" mass="2292">MKTGRIRGPSSFGRTGLQLQT</sequence>
<evidence type="ECO:0000256" key="1">
    <source>
        <dbReference type="SAM" id="MobiDB-lite"/>
    </source>
</evidence>
<dbReference type="Proteomes" id="UP000256805">
    <property type="component" value="Unassembled WGS sequence"/>
</dbReference>
<accession>A0A375J110</accession>
<dbReference type="EMBL" id="OVTA01000027">
    <property type="protein sequence ID" value="SPR98827.1"/>
    <property type="molecule type" value="Genomic_DNA"/>
</dbReference>
<reference evidence="2 3" key="1">
    <citation type="submission" date="2018-01" db="EMBL/GenBank/DDBJ databases">
        <authorList>
            <person name="Gaut B.S."/>
            <person name="Morton B.R."/>
            <person name="Clegg M.T."/>
            <person name="Duvall M.R."/>
        </authorList>
    </citation>
    <scope>NUCLEOTIDE SEQUENCE [LARGE SCALE GENOMIC DNA]</scope>
    <source>
        <strain evidence="2">Cupriavidus taiwanensis cmp 52</strain>
    </source>
</reference>
<name>A0A375J110_9BURK</name>
<dbReference type="AlphaFoldDB" id="A0A375J110"/>
<evidence type="ECO:0000313" key="3">
    <source>
        <dbReference type="Proteomes" id="UP000256805"/>
    </source>
</evidence>